<dbReference type="Proteomes" id="UP001140949">
    <property type="component" value="Unassembled WGS sequence"/>
</dbReference>
<dbReference type="PANTHER" id="PTHR32166">
    <property type="entry name" value="OSJNBA0013A04.12 PROTEIN"/>
    <property type="match status" value="1"/>
</dbReference>
<protein>
    <recommendedName>
        <fullName evidence="2">HAT C-terminal dimerisation domain-containing protein</fullName>
    </recommendedName>
</protein>
<evidence type="ECO:0000259" key="2">
    <source>
        <dbReference type="Pfam" id="PF05699"/>
    </source>
</evidence>
<sequence>MLKDIANDPSIKPLIQKSQQLTCFIYIHGWALSIMRIETQNGELVRPAITRFATNFLALDSILKHHADLKRMTNTRGWTENYMKLNRKDREKANVVVGLIDSQTYWRDIAGVTVIFGPLVKVLRMVDSDNKAEMDHLYEAMDRAKFMIKKNVGKWYKKWWTMIDKRWNNQLHQDIHTAGYFLNPKYQYANDVVNDDEVLNGFLRVDNRMVNDNETRLNINREAKRFRLKTGAFGSNQFQSVVNRCLPAKWWSIYTMEDAPNLTQLAVHILSQTVSSSNCERNWTTFSLIHTRPRNRLTMARLEKLVFVHYNMRLRVRNVERSEDNQNVIDLDEIFHDQDPLTAWTREREALLLVGRENEWLDDNLDIDPQDTAANTRRPEKRKKIPNVPSRQVDSDKDDNTDSGGNGATLVTGVYQSHEYENSGDKSHEYSGD</sequence>
<dbReference type="PANTHER" id="PTHR32166:SF123">
    <property type="entry name" value="BED-TYPE DOMAIN-CONTAINING PROTEIN"/>
    <property type="match status" value="1"/>
</dbReference>
<keyword evidence="4" id="KW-1185">Reference proteome</keyword>
<organism evidence="3 4">
    <name type="scientific">Iris pallida</name>
    <name type="common">Sweet iris</name>
    <dbReference type="NCBI Taxonomy" id="29817"/>
    <lineage>
        <taxon>Eukaryota</taxon>
        <taxon>Viridiplantae</taxon>
        <taxon>Streptophyta</taxon>
        <taxon>Embryophyta</taxon>
        <taxon>Tracheophyta</taxon>
        <taxon>Spermatophyta</taxon>
        <taxon>Magnoliopsida</taxon>
        <taxon>Liliopsida</taxon>
        <taxon>Asparagales</taxon>
        <taxon>Iridaceae</taxon>
        <taxon>Iridoideae</taxon>
        <taxon>Irideae</taxon>
        <taxon>Iris</taxon>
    </lineage>
</organism>
<dbReference type="EMBL" id="JANAVB010009198">
    <property type="protein sequence ID" value="KAJ6840745.1"/>
    <property type="molecule type" value="Genomic_DNA"/>
</dbReference>
<evidence type="ECO:0000313" key="3">
    <source>
        <dbReference type="EMBL" id="KAJ6840745.1"/>
    </source>
</evidence>
<feature type="domain" description="HAT C-terminal dimerisation" evidence="2">
    <location>
        <begin position="244"/>
        <end position="312"/>
    </location>
</feature>
<accession>A0AAX6HK31</accession>
<dbReference type="SUPFAM" id="SSF53098">
    <property type="entry name" value="Ribonuclease H-like"/>
    <property type="match status" value="1"/>
</dbReference>
<reference evidence="3" key="2">
    <citation type="submission" date="2023-04" db="EMBL/GenBank/DDBJ databases">
        <authorList>
            <person name="Bruccoleri R.E."/>
            <person name="Oakeley E.J."/>
            <person name="Faust A.-M."/>
            <person name="Dessus-Babus S."/>
            <person name="Altorfer M."/>
            <person name="Burckhardt D."/>
            <person name="Oertli M."/>
            <person name="Naumann U."/>
            <person name="Petersen F."/>
            <person name="Wong J."/>
        </authorList>
    </citation>
    <scope>NUCLEOTIDE SEQUENCE</scope>
    <source>
        <strain evidence="3">GSM-AAB239-AS_SAM_17_03QT</strain>
        <tissue evidence="3">Leaf</tissue>
    </source>
</reference>
<dbReference type="InterPro" id="IPR012337">
    <property type="entry name" value="RNaseH-like_sf"/>
</dbReference>
<gene>
    <name evidence="3" type="ORF">M6B38_118450</name>
</gene>
<proteinExistence type="predicted"/>
<dbReference type="InterPro" id="IPR008906">
    <property type="entry name" value="HATC_C_dom"/>
</dbReference>
<dbReference type="Pfam" id="PF05699">
    <property type="entry name" value="Dimer_Tnp_hAT"/>
    <property type="match status" value="1"/>
</dbReference>
<evidence type="ECO:0000256" key="1">
    <source>
        <dbReference type="SAM" id="MobiDB-lite"/>
    </source>
</evidence>
<dbReference type="AlphaFoldDB" id="A0AAX6HK31"/>
<name>A0AAX6HK31_IRIPA</name>
<evidence type="ECO:0000313" key="4">
    <source>
        <dbReference type="Proteomes" id="UP001140949"/>
    </source>
</evidence>
<dbReference type="GO" id="GO:0046983">
    <property type="term" value="F:protein dimerization activity"/>
    <property type="evidence" value="ECO:0007669"/>
    <property type="project" value="InterPro"/>
</dbReference>
<reference evidence="3" key="1">
    <citation type="journal article" date="2023" name="GigaByte">
        <title>Genome assembly of the bearded iris, Iris pallida Lam.</title>
        <authorList>
            <person name="Bruccoleri R.E."/>
            <person name="Oakeley E.J."/>
            <person name="Faust A.M.E."/>
            <person name="Altorfer M."/>
            <person name="Dessus-Babus S."/>
            <person name="Burckhardt D."/>
            <person name="Oertli M."/>
            <person name="Naumann U."/>
            <person name="Petersen F."/>
            <person name="Wong J."/>
        </authorList>
    </citation>
    <scope>NUCLEOTIDE SEQUENCE</scope>
    <source>
        <strain evidence="3">GSM-AAB239-AS_SAM_17_03QT</strain>
    </source>
</reference>
<feature type="compositionally biased region" description="Basic and acidic residues" evidence="1">
    <location>
        <begin position="418"/>
        <end position="433"/>
    </location>
</feature>
<comment type="caution">
    <text evidence="3">The sequence shown here is derived from an EMBL/GenBank/DDBJ whole genome shotgun (WGS) entry which is preliminary data.</text>
</comment>
<feature type="region of interest" description="Disordered" evidence="1">
    <location>
        <begin position="363"/>
        <end position="433"/>
    </location>
</feature>